<dbReference type="OrthoDB" id="3472490at2"/>
<keyword evidence="10" id="KW-1185">Reference proteome</keyword>
<dbReference type="InterPro" id="IPR007627">
    <property type="entry name" value="RNA_pol_sigma70_r2"/>
</dbReference>
<accession>A0A1T2X221</accession>
<dbReference type="PANTHER" id="PTHR43133:SF46">
    <property type="entry name" value="RNA POLYMERASE SIGMA-70 FACTOR ECF SUBFAMILY"/>
    <property type="match status" value="1"/>
</dbReference>
<organism evidence="9 10">
    <name type="scientific">Paenibacillus selenitireducens</name>
    <dbReference type="NCBI Taxonomy" id="1324314"/>
    <lineage>
        <taxon>Bacteria</taxon>
        <taxon>Bacillati</taxon>
        <taxon>Bacillota</taxon>
        <taxon>Bacilli</taxon>
        <taxon>Bacillales</taxon>
        <taxon>Paenibacillaceae</taxon>
        <taxon>Paenibacillus</taxon>
    </lineage>
</organism>
<evidence type="ECO:0000313" key="9">
    <source>
        <dbReference type="EMBL" id="OPA73865.1"/>
    </source>
</evidence>
<dbReference type="InterPro" id="IPR039425">
    <property type="entry name" value="RNA_pol_sigma-70-like"/>
</dbReference>
<dbReference type="Gene3D" id="1.10.1740.10">
    <property type="match status" value="1"/>
</dbReference>
<keyword evidence="5 6" id="KW-0804">Transcription</keyword>
<dbReference type="SUPFAM" id="SSF88659">
    <property type="entry name" value="Sigma3 and sigma4 domains of RNA polymerase sigma factors"/>
    <property type="match status" value="1"/>
</dbReference>
<dbReference type="GO" id="GO:0016987">
    <property type="term" value="F:sigma factor activity"/>
    <property type="evidence" value="ECO:0007669"/>
    <property type="project" value="UniProtKB-KW"/>
</dbReference>
<dbReference type="Pfam" id="PF08281">
    <property type="entry name" value="Sigma70_r4_2"/>
    <property type="match status" value="1"/>
</dbReference>
<evidence type="ECO:0000313" key="10">
    <source>
        <dbReference type="Proteomes" id="UP000190188"/>
    </source>
</evidence>
<proteinExistence type="inferred from homology"/>
<dbReference type="RefSeq" id="WP_078502094.1">
    <property type="nucleotide sequence ID" value="NZ_MSZX01000013.1"/>
</dbReference>
<dbReference type="GO" id="GO:0003677">
    <property type="term" value="F:DNA binding"/>
    <property type="evidence" value="ECO:0007669"/>
    <property type="project" value="UniProtKB-KW"/>
</dbReference>
<dbReference type="SUPFAM" id="SSF88946">
    <property type="entry name" value="Sigma2 domain of RNA polymerase sigma factors"/>
    <property type="match status" value="1"/>
</dbReference>
<evidence type="ECO:0000259" key="8">
    <source>
        <dbReference type="Pfam" id="PF08281"/>
    </source>
</evidence>
<keyword evidence="2 6" id="KW-0805">Transcription regulation</keyword>
<comment type="caution">
    <text evidence="9">The sequence shown here is derived from an EMBL/GenBank/DDBJ whole genome shotgun (WGS) entry which is preliminary data.</text>
</comment>
<gene>
    <name evidence="9" type="ORF">BVG16_25835</name>
</gene>
<name>A0A1T2X221_9BACL</name>
<dbReference type="PANTHER" id="PTHR43133">
    <property type="entry name" value="RNA POLYMERASE ECF-TYPE SIGMA FACTO"/>
    <property type="match status" value="1"/>
</dbReference>
<dbReference type="AlphaFoldDB" id="A0A1T2X221"/>
<evidence type="ECO:0000256" key="2">
    <source>
        <dbReference type="ARBA" id="ARBA00023015"/>
    </source>
</evidence>
<dbReference type="InterPro" id="IPR036388">
    <property type="entry name" value="WH-like_DNA-bd_sf"/>
</dbReference>
<dbReference type="PROSITE" id="PS01063">
    <property type="entry name" value="SIGMA70_ECF"/>
    <property type="match status" value="1"/>
</dbReference>
<dbReference type="Gene3D" id="1.10.10.10">
    <property type="entry name" value="Winged helix-like DNA-binding domain superfamily/Winged helix DNA-binding domain"/>
    <property type="match status" value="1"/>
</dbReference>
<keyword evidence="4 6" id="KW-0238">DNA-binding</keyword>
<feature type="domain" description="RNA polymerase sigma-70 region 2" evidence="7">
    <location>
        <begin position="11"/>
        <end position="75"/>
    </location>
</feature>
<dbReference type="InterPro" id="IPR013249">
    <property type="entry name" value="RNA_pol_sigma70_r4_t2"/>
</dbReference>
<dbReference type="Pfam" id="PF04542">
    <property type="entry name" value="Sigma70_r2"/>
    <property type="match status" value="1"/>
</dbReference>
<evidence type="ECO:0000256" key="3">
    <source>
        <dbReference type="ARBA" id="ARBA00023082"/>
    </source>
</evidence>
<protein>
    <recommendedName>
        <fullName evidence="6">RNA polymerase sigma factor</fullName>
    </recommendedName>
</protein>
<feature type="domain" description="RNA polymerase sigma factor 70 region 4 type 2" evidence="8">
    <location>
        <begin position="105"/>
        <end position="157"/>
    </location>
</feature>
<evidence type="ECO:0000256" key="1">
    <source>
        <dbReference type="ARBA" id="ARBA00010641"/>
    </source>
</evidence>
<dbReference type="STRING" id="1324314.BVG16_25835"/>
<evidence type="ECO:0000259" key="7">
    <source>
        <dbReference type="Pfam" id="PF04542"/>
    </source>
</evidence>
<comment type="similarity">
    <text evidence="1 6">Belongs to the sigma-70 factor family. ECF subfamily.</text>
</comment>
<evidence type="ECO:0000256" key="6">
    <source>
        <dbReference type="RuleBase" id="RU000716"/>
    </source>
</evidence>
<dbReference type="InterPro" id="IPR000838">
    <property type="entry name" value="RNA_pol_sigma70_ECF_CS"/>
</dbReference>
<dbReference type="InterPro" id="IPR013325">
    <property type="entry name" value="RNA_pol_sigma_r2"/>
</dbReference>
<dbReference type="GO" id="GO:0006352">
    <property type="term" value="P:DNA-templated transcription initiation"/>
    <property type="evidence" value="ECO:0007669"/>
    <property type="project" value="InterPro"/>
</dbReference>
<evidence type="ECO:0000256" key="5">
    <source>
        <dbReference type="ARBA" id="ARBA00023163"/>
    </source>
</evidence>
<evidence type="ECO:0000256" key="4">
    <source>
        <dbReference type="ARBA" id="ARBA00023125"/>
    </source>
</evidence>
<sequence length="410" mass="48449">MSIIHHNIEDIYEQYYDRLRRFLTLKTDTQMAEDITQQTFVKVIENIHSFRGESSLFTWICTIGNNILRNELRRKYHTQEFNMDMYPHEHRFISVDFTNNVEIRMDIHNALQRLHRIDREVISLHLDIGCTFKEISELMGIRMSTAKNRFYRALNKLRKDLEDKDVRHLMSIIDYISVVNKGTAAIDHSRNDQEKVLRDIISELKTNVERIHTRVRHQPTKRVTIEIYPNLPSFHIAVGEPDAPAWFMGMIEEDTIKIASPLDPGPEHTYESIIKSTIHLYTMWLVKDINPKAPKWLYQGLGGYEARLMTEDHIRDSIAAFVHQGKIPTLEKLENNTWDFETMKGFQYAFKLSEFVVTRYGEDALNRIIRDPHDFARAFQCSALEFYDAWVIQLKDTYRDDHAISRLTTR</sequence>
<keyword evidence="3 6" id="KW-0731">Sigma factor</keyword>
<dbReference type="InterPro" id="IPR014284">
    <property type="entry name" value="RNA_pol_sigma-70_dom"/>
</dbReference>
<reference evidence="9 10" key="1">
    <citation type="submission" date="2017-01" db="EMBL/GenBank/DDBJ databases">
        <title>Genome analysis of Paenibacillus selenitrireducens ES3-24.</title>
        <authorList>
            <person name="Xu D."/>
            <person name="Yao R."/>
            <person name="Zheng S."/>
        </authorList>
    </citation>
    <scope>NUCLEOTIDE SEQUENCE [LARGE SCALE GENOMIC DNA]</scope>
    <source>
        <strain evidence="9 10">ES3-24</strain>
    </source>
</reference>
<dbReference type="NCBIfam" id="TIGR02937">
    <property type="entry name" value="sigma70-ECF"/>
    <property type="match status" value="1"/>
</dbReference>
<dbReference type="EMBL" id="MSZX01000013">
    <property type="protein sequence ID" value="OPA73865.1"/>
    <property type="molecule type" value="Genomic_DNA"/>
</dbReference>
<dbReference type="InterPro" id="IPR013324">
    <property type="entry name" value="RNA_pol_sigma_r3/r4-like"/>
</dbReference>
<dbReference type="Proteomes" id="UP000190188">
    <property type="component" value="Unassembled WGS sequence"/>
</dbReference>
<dbReference type="GO" id="GO:0006950">
    <property type="term" value="P:response to stress"/>
    <property type="evidence" value="ECO:0007669"/>
    <property type="project" value="UniProtKB-ARBA"/>
</dbReference>